<evidence type="ECO:0000256" key="2">
    <source>
        <dbReference type="ARBA" id="ARBA00006972"/>
    </source>
</evidence>
<dbReference type="FunFam" id="3.30.450.60:FF:000017">
    <property type="entry name" value="SNARE-like superfamily protein"/>
    <property type="match status" value="1"/>
</dbReference>
<evidence type="ECO:0000256" key="6">
    <source>
        <dbReference type="SAM" id="MobiDB-lite"/>
    </source>
</evidence>
<comment type="subcellular location">
    <subcellularLocation>
        <location evidence="5">Cytoplasm</location>
    </subcellularLocation>
    <subcellularLocation>
        <location evidence="1 5">Golgi apparatus membrane</location>
        <topology evidence="1 5">Peripheral membrane protein</topology>
        <orientation evidence="5">Cytoplasmic side</orientation>
    </subcellularLocation>
    <subcellularLocation>
        <location evidence="5">Cytoplasmic vesicle</location>
        <location evidence="5">COPI-coated vesicle membrane</location>
        <topology evidence="5">Peripheral membrane protein</topology>
        <orientation evidence="5">Cytoplasmic side</orientation>
    </subcellularLocation>
</comment>
<organism evidence="7 8">
    <name type="scientific">Mikania micrantha</name>
    <name type="common">bitter vine</name>
    <dbReference type="NCBI Taxonomy" id="192012"/>
    <lineage>
        <taxon>Eukaryota</taxon>
        <taxon>Viridiplantae</taxon>
        <taxon>Streptophyta</taxon>
        <taxon>Embryophyta</taxon>
        <taxon>Tracheophyta</taxon>
        <taxon>Spermatophyta</taxon>
        <taxon>Magnoliopsida</taxon>
        <taxon>eudicotyledons</taxon>
        <taxon>Gunneridae</taxon>
        <taxon>Pentapetalae</taxon>
        <taxon>asterids</taxon>
        <taxon>campanulids</taxon>
        <taxon>Asterales</taxon>
        <taxon>Asteraceae</taxon>
        <taxon>Asteroideae</taxon>
        <taxon>Heliantheae alliance</taxon>
        <taxon>Eupatorieae</taxon>
        <taxon>Mikania</taxon>
    </lineage>
</organism>
<keyword evidence="5" id="KW-0653">Protein transport</keyword>
<comment type="subunit">
    <text evidence="3 5">Oligomeric complex that consists of at least the alpha, beta, beta', gamma, delta, epsilon and zeta subunits.</text>
</comment>
<sequence length="330" mass="36472">MGNTSAGFTNNRERGVRSLSRTEWEERRKKGLCYQCGQLYGPGHRCPEGKLRVLLLGDDEDERATGDLMALETSPPDTPDDSVAGTCLALEMAGLSVHKGVLSTFKLEGAIQGIPICLLVDSGATHNFISTQLVSALDIPSETFAGIHIRLGDGHVVFIQKQCVNLQVQIGSCTYSINTLVFETGDLDLILGMDWLQSLGSFNGVPSEERLHWRSFLVKLGADNLKGVKNEELLIACHKSVYIVYTVLGHVSIYLVGKDEYDELALSEAIFVITSAIKDVCGKPPTERLFLDKYGRICLCLDEIVWKGLLENTDKDRIKRLIRLKPPTEF</sequence>
<dbReference type="PROSITE" id="PS00141">
    <property type="entry name" value="ASP_PROTEASE"/>
    <property type="match status" value="1"/>
</dbReference>
<proteinExistence type="inferred from homology"/>
<feature type="compositionally biased region" description="Basic and acidic residues" evidence="6">
    <location>
        <begin position="11"/>
        <end position="22"/>
    </location>
</feature>
<dbReference type="Pfam" id="PF08284">
    <property type="entry name" value="RVP_2"/>
    <property type="match status" value="1"/>
</dbReference>
<dbReference type="SUPFAM" id="SSF64356">
    <property type="entry name" value="SNARE-like"/>
    <property type="match status" value="1"/>
</dbReference>
<gene>
    <name evidence="7" type="ORF">E3N88_10824</name>
</gene>
<dbReference type="GO" id="GO:0006508">
    <property type="term" value="P:proteolysis"/>
    <property type="evidence" value="ECO:0007669"/>
    <property type="project" value="InterPro"/>
</dbReference>
<dbReference type="InterPro" id="IPR039652">
    <property type="entry name" value="Coatomer_zeta"/>
</dbReference>
<dbReference type="Gene3D" id="3.30.450.60">
    <property type="match status" value="1"/>
</dbReference>
<dbReference type="EMBL" id="SZYD01000005">
    <property type="protein sequence ID" value="KAD6119553.1"/>
    <property type="molecule type" value="Genomic_DNA"/>
</dbReference>
<feature type="compositionally biased region" description="Polar residues" evidence="6">
    <location>
        <begin position="1"/>
        <end position="10"/>
    </location>
</feature>
<keyword evidence="5" id="KW-0333">Golgi apparatus</keyword>
<evidence type="ECO:0000256" key="5">
    <source>
        <dbReference type="RuleBase" id="RU366053"/>
    </source>
</evidence>
<dbReference type="SUPFAM" id="SSF50630">
    <property type="entry name" value="Acid proteases"/>
    <property type="match status" value="1"/>
</dbReference>
<comment type="function">
    <text evidence="5">The zeta subunit may be involved in regulating the coat assembly and, hence, the rate of biosynthetic protein transport due to its association-dissociation properties with the coatomer complex.</text>
</comment>
<keyword evidence="5" id="KW-0968">Cytoplasmic vesicle</keyword>
<dbReference type="CDD" id="cd00303">
    <property type="entry name" value="retropepsin_like"/>
    <property type="match status" value="1"/>
</dbReference>
<evidence type="ECO:0000313" key="8">
    <source>
        <dbReference type="Proteomes" id="UP000326396"/>
    </source>
</evidence>
<dbReference type="Gene3D" id="2.40.70.10">
    <property type="entry name" value="Acid Proteases"/>
    <property type="match status" value="1"/>
</dbReference>
<dbReference type="AlphaFoldDB" id="A0A5N6PBZ9"/>
<dbReference type="GO" id="GO:0006890">
    <property type="term" value="P:retrograde vesicle-mediated transport, Golgi to endoplasmic reticulum"/>
    <property type="evidence" value="ECO:0007669"/>
    <property type="project" value="UniProtKB-UniRule"/>
</dbReference>
<dbReference type="OrthoDB" id="10249988at2759"/>
<protein>
    <recommendedName>
        <fullName evidence="5">Coatomer subunit zeta</fullName>
    </recommendedName>
</protein>
<dbReference type="InterPro" id="IPR021109">
    <property type="entry name" value="Peptidase_aspartic_dom_sf"/>
</dbReference>
<dbReference type="InterPro" id="IPR011012">
    <property type="entry name" value="Longin-like_dom_sf"/>
</dbReference>
<keyword evidence="5" id="KW-0931">ER-Golgi transport</keyword>
<reference evidence="7 8" key="1">
    <citation type="submission" date="2019-05" db="EMBL/GenBank/DDBJ databases">
        <title>Mikania micrantha, genome provides insights into the molecular mechanism of rapid growth.</title>
        <authorList>
            <person name="Liu B."/>
        </authorList>
    </citation>
    <scope>NUCLEOTIDE SEQUENCE [LARGE SCALE GENOMIC DNA]</scope>
    <source>
        <strain evidence="7">NLD-2019</strain>
        <tissue evidence="7">Leaf</tissue>
    </source>
</reference>
<keyword evidence="4 5" id="KW-0472">Membrane</keyword>
<dbReference type="PANTHER" id="PTHR11043:SF1">
    <property type="entry name" value="TSET COMPLEX MEMBER TSTD"/>
    <property type="match status" value="1"/>
</dbReference>
<evidence type="ECO:0000256" key="1">
    <source>
        <dbReference type="ARBA" id="ARBA00004395"/>
    </source>
</evidence>
<dbReference type="GO" id="GO:0004190">
    <property type="term" value="F:aspartic-type endopeptidase activity"/>
    <property type="evidence" value="ECO:0007669"/>
    <property type="project" value="InterPro"/>
</dbReference>
<evidence type="ECO:0000313" key="7">
    <source>
        <dbReference type="EMBL" id="KAD6119553.1"/>
    </source>
</evidence>
<dbReference type="Proteomes" id="UP000326396">
    <property type="component" value="Linkage Group LG13"/>
</dbReference>
<keyword evidence="5" id="KW-0813">Transport</keyword>
<dbReference type="GO" id="GO:0006886">
    <property type="term" value="P:intracellular protein transport"/>
    <property type="evidence" value="ECO:0007669"/>
    <property type="project" value="TreeGrafter"/>
</dbReference>
<comment type="caution">
    <text evidence="7">The sequence shown here is derived from an EMBL/GenBank/DDBJ whole genome shotgun (WGS) entry which is preliminary data.</text>
</comment>
<dbReference type="GO" id="GO:0000139">
    <property type="term" value="C:Golgi membrane"/>
    <property type="evidence" value="ECO:0007669"/>
    <property type="project" value="UniProtKB-SubCell"/>
</dbReference>
<name>A0A5N6PBZ9_9ASTR</name>
<dbReference type="GO" id="GO:0006891">
    <property type="term" value="P:intra-Golgi vesicle-mediated transport"/>
    <property type="evidence" value="ECO:0007669"/>
    <property type="project" value="TreeGrafter"/>
</dbReference>
<evidence type="ECO:0000256" key="4">
    <source>
        <dbReference type="ARBA" id="ARBA00023136"/>
    </source>
</evidence>
<dbReference type="PANTHER" id="PTHR11043">
    <property type="entry name" value="ZETA-COAT PROTEIN"/>
    <property type="match status" value="1"/>
</dbReference>
<keyword evidence="5" id="KW-0963">Cytoplasm</keyword>
<feature type="region of interest" description="Disordered" evidence="6">
    <location>
        <begin position="1"/>
        <end position="22"/>
    </location>
</feature>
<dbReference type="InterPro" id="IPR001969">
    <property type="entry name" value="Aspartic_peptidase_AS"/>
</dbReference>
<evidence type="ECO:0000256" key="3">
    <source>
        <dbReference type="ARBA" id="ARBA00011775"/>
    </source>
</evidence>
<dbReference type="GO" id="GO:0030126">
    <property type="term" value="C:COPI vesicle coat"/>
    <property type="evidence" value="ECO:0007669"/>
    <property type="project" value="UniProtKB-UniRule"/>
</dbReference>
<keyword evidence="8" id="KW-1185">Reference proteome</keyword>
<comment type="similarity">
    <text evidence="2 5">Belongs to the adaptor complexes small subunit family.</text>
</comment>
<accession>A0A5N6PBZ9</accession>